<evidence type="ECO:0000313" key="4">
    <source>
        <dbReference type="EMBL" id="KAF2652410.1"/>
    </source>
</evidence>
<dbReference type="PRINTS" id="PR00837">
    <property type="entry name" value="V5TPXLIKE"/>
</dbReference>
<dbReference type="SMART" id="SM00198">
    <property type="entry name" value="SCP"/>
    <property type="match status" value="1"/>
</dbReference>
<accession>A0A6A6SY02</accession>
<sequence>MRSSLIIASALAVGAIAGPIRQRAIVTEVDLDVVTVTVYVTEGQDVPTAAPETTHSRHHTESKSSQVPSSSSAAPSYSVPETSTVVVAPSSTPVDTPSSTSTPLPESTTQAASSSAIVTSQAPTTTSAVYNGDHPTGTIQDTLSTGADYQAAVLYHHNAARANHNADPLTWCDDCETNARITAERCTFEHYIPDGANQGQNLFTVSGDSFNVTAGITESWYKGEFEPMLPYFGQADVPDSVFEQVGHLTQVLWKETTSVGCVSVDCSGKMTVGGQSSDMDKYTVCNYAPAGNYAGEYGKQVGEPISTTNLGSWSD</sequence>
<feature type="signal peptide" evidence="2">
    <location>
        <begin position="1"/>
        <end position="17"/>
    </location>
</feature>
<keyword evidence="2" id="KW-0732">Signal</keyword>
<dbReference type="InterPro" id="IPR035940">
    <property type="entry name" value="CAP_sf"/>
</dbReference>
<dbReference type="Proteomes" id="UP000799324">
    <property type="component" value="Unassembled WGS sequence"/>
</dbReference>
<organism evidence="4 5">
    <name type="scientific">Lophiostoma macrostomum CBS 122681</name>
    <dbReference type="NCBI Taxonomy" id="1314788"/>
    <lineage>
        <taxon>Eukaryota</taxon>
        <taxon>Fungi</taxon>
        <taxon>Dikarya</taxon>
        <taxon>Ascomycota</taxon>
        <taxon>Pezizomycotina</taxon>
        <taxon>Dothideomycetes</taxon>
        <taxon>Pleosporomycetidae</taxon>
        <taxon>Pleosporales</taxon>
        <taxon>Lophiostomataceae</taxon>
        <taxon>Lophiostoma</taxon>
    </lineage>
</organism>
<gene>
    <name evidence="4" type="ORF">K491DRAFT_48198</name>
</gene>
<keyword evidence="5" id="KW-1185">Reference proteome</keyword>
<dbReference type="CDD" id="cd05380">
    <property type="entry name" value="CAP_euk"/>
    <property type="match status" value="1"/>
</dbReference>
<feature type="compositionally biased region" description="Low complexity" evidence="1">
    <location>
        <begin position="63"/>
        <end position="109"/>
    </location>
</feature>
<feature type="chain" id="PRO_5025560080" evidence="2">
    <location>
        <begin position="18"/>
        <end position="315"/>
    </location>
</feature>
<evidence type="ECO:0000256" key="2">
    <source>
        <dbReference type="SAM" id="SignalP"/>
    </source>
</evidence>
<dbReference type="OrthoDB" id="337038at2759"/>
<feature type="region of interest" description="Disordered" evidence="1">
    <location>
        <begin position="47"/>
        <end position="120"/>
    </location>
</feature>
<dbReference type="PANTHER" id="PTHR10334">
    <property type="entry name" value="CYSTEINE-RICH SECRETORY PROTEIN-RELATED"/>
    <property type="match status" value="1"/>
</dbReference>
<evidence type="ECO:0000313" key="5">
    <source>
        <dbReference type="Proteomes" id="UP000799324"/>
    </source>
</evidence>
<feature type="domain" description="SCP" evidence="3">
    <location>
        <begin position="148"/>
        <end position="295"/>
    </location>
</feature>
<evidence type="ECO:0000259" key="3">
    <source>
        <dbReference type="SMART" id="SM00198"/>
    </source>
</evidence>
<protein>
    <submittedName>
        <fullName evidence="4">PR-1-like protein</fullName>
    </submittedName>
</protein>
<reference evidence="4" key="1">
    <citation type="journal article" date="2020" name="Stud. Mycol.">
        <title>101 Dothideomycetes genomes: a test case for predicting lifestyles and emergence of pathogens.</title>
        <authorList>
            <person name="Haridas S."/>
            <person name="Albert R."/>
            <person name="Binder M."/>
            <person name="Bloem J."/>
            <person name="Labutti K."/>
            <person name="Salamov A."/>
            <person name="Andreopoulos B."/>
            <person name="Baker S."/>
            <person name="Barry K."/>
            <person name="Bills G."/>
            <person name="Bluhm B."/>
            <person name="Cannon C."/>
            <person name="Castanera R."/>
            <person name="Culley D."/>
            <person name="Daum C."/>
            <person name="Ezra D."/>
            <person name="Gonzalez J."/>
            <person name="Henrissat B."/>
            <person name="Kuo A."/>
            <person name="Liang C."/>
            <person name="Lipzen A."/>
            <person name="Lutzoni F."/>
            <person name="Magnuson J."/>
            <person name="Mondo S."/>
            <person name="Nolan M."/>
            <person name="Ohm R."/>
            <person name="Pangilinan J."/>
            <person name="Park H.-J."/>
            <person name="Ramirez L."/>
            <person name="Alfaro M."/>
            <person name="Sun H."/>
            <person name="Tritt A."/>
            <person name="Yoshinaga Y."/>
            <person name="Zwiers L.-H."/>
            <person name="Turgeon B."/>
            <person name="Goodwin S."/>
            <person name="Spatafora J."/>
            <person name="Crous P."/>
            <person name="Grigoriev I."/>
        </authorList>
    </citation>
    <scope>NUCLEOTIDE SEQUENCE</scope>
    <source>
        <strain evidence="4">CBS 122681</strain>
    </source>
</reference>
<dbReference type="InterPro" id="IPR014044">
    <property type="entry name" value="CAP_dom"/>
</dbReference>
<dbReference type="EMBL" id="MU004402">
    <property type="protein sequence ID" value="KAF2652410.1"/>
    <property type="molecule type" value="Genomic_DNA"/>
</dbReference>
<name>A0A6A6SY02_9PLEO</name>
<proteinExistence type="predicted"/>
<dbReference type="Pfam" id="PF00188">
    <property type="entry name" value="CAP"/>
    <property type="match status" value="1"/>
</dbReference>
<dbReference type="SUPFAM" id="SSF55797">
    <property type="entry name" value="PR-1-like"/>
    <property type="match status" value="1"/>
</dbReference>
<feature type="compositionally biased region" description="Polar residues" evidence="1">
    <location>
        <begin position="110"/>
        <end position="120"/>
    </location>
</feature>
<evidence type="ECO:0000256" key="1">
    <source>
        <dbReference type="SAM" id="MobiDB-lite"/>
    </source>
</evidence>
<dbReference type="InterPro" id="IPR001283">
    <property type="entry name" value="CRISP-related"/>
</dbReference>
<dbReference type="Gene3D" id="3.40.33.10">
    <property type="entry name" value="CAP"/>
    <property type="match status" value="1"/>
</dbReference>
<dbReference type="AlphaFoldDB" id="A0A6A6SY02"/>